<feature type="region of interest" description="Disordered" evidence="1">
    <location>
        <begin position="19"/>
        <end position="66"/>
    </location>
</feature>
<feature type="region of interest" description="Disordered" evidence="1">
    <location>
        <begin position="81"/>
        <end position="101"/>
    </location>
</feature>
<sequence>MEKASSLLFAGTHFDRKRFGSDIARFKPKEPPPPPPPEDARKGEAEPPGSPEKKEKKRKRKGKSSVSAEIVEGFSVFGCSESVSSVRNPSSGEADGSNTHRKEVAMAREIERASILWKKHGIHISGYNVPAPLESFEELSSRFTRERRGGARKGRSSVDSALPQRPELAVPVDIA</sequence>
<evidence type="ECO:0000256" key="1">
    <source>
        <dbReference type="SAM" id="MobiDB-lite"/>
    </source>
</evidence>
<gene>
    <name evidence="2" type="ORF">CB5_LOCUS16871</name>
</gene>
<evidence type="ECO:0000313" key="2">
    <source>
        <dbReference type="EMBL" id="CAD1833660.1"/>
    </source>
</evidence>
<feature type="compositionally biased region" description="Low complexity" evidence="1">
    <location>
        <begin position="81"/>
        <end position="91"/>
    </location>
</feature>
<feature type="compositionally biased region" description="Basic and acidic residues" evidence="1">
    <location>
        <begin position="19"/>
        <end position="30"/>
    </location>
</feature>
<reference evidence="2" key="1">
    <citation type="submission" date="2020-07" db="EMBL/GenBank/DDBJ databases">
        <authorList>
            <person name="Lin J."/>
        </authorList>
    </citation>
    <scope>NUCLEOTIDE SEQUENCE</scope>
</reference>
<dbReference type="EMBL" id="LR862151">
    <property type="protein sequence ID" value="CAD1833660.1"/>
    <property type="molecule type" value="Genomic_DNA"/>
</dbReference>
<organism evidence="2">
    <name type="scientific">Ananas comosus var. bracteatus</name>
    <name type="common">red pineapple</name>
    <dbReference type="NCBI Taxonomy" id="296719"/>
    <lineage>
        <taxon>Eukaryota</taxon>
        <taxon>Viridiplantae</taxon>
        <taxon>Streptophyta</taxon>
        <taxon>Embryophyta</taxon>
        <taxon>Tracheophyta</taxon>
        <taxon>Spermatophyta</taxon>
        <taxon>Magnoliopsida</taxon>
        <taxon>Liliopsida</taxon>
        <taxon>Poales</taxon>
        <taxon>Bromeliaceae</taxon>
        <taxon>Bromelioideae</taxon>
        <taxon>Ananas</taxon>
    </lineage>
</organism>
<feature type="region of interest" description="Disordered" evidence="1">
    <location>
        <begin position="145"/>
        <end position="164"/>
    </location>
</feature>
<accession>A0A6V7PS50</accession>
<proteinExistence type="predicted"/>
<dbReference type="AlphaFoldDB" id="A0A6V7PS50"/>
<protein>
    <submittedName>
        <fullName evidence="2">Uncharacterized protein</fullName>
    </submittedName>
</protein>
<name>A0A6V7PS50_ANACO</name>